<feature type="compositionally biased region" description="Basic and acidic residues" evidence="1">
    <location>
        <begin position="17"/>
        <end position="30"/>
    </location>
</feature>
<dbReference type="RefSeq" id="XP_027061636.1">
    <property type="nucleotide sequence ID" value="XM_027205835.2"/>
</dbReference>
<name>A0A6P6S6W2_COFAR</name>
<accession>A0A6P6S6W2</accession>
<dbReference type="GeneID" id="113688150"/>
<evidence type="ECO:0000313" key="2">
    <source>
        <dbReference type="Proteomes" id="UP001652660"/>
    </source>
</evidence>
<feature type="region of interest" description="Disordered" evidence="1">
    <location>
        <begin position="1"/>
        <end position="80"/>
    </location>
</feature>
<organism evidence="2 3">
    <name type="scientific">Coffea arabica</name>
    <name type="common">Arabian coffee</name>
    <dbReference type="NCBI Taxonomy" id="13443"/>
    <lineage>
        <taxon>Eukaryota</taxon>
        <taxon>Viridiplantae</taxon>
        <taxon>Streptophyta</taxon>
        <taxon>Embryophyta</taxon>
        <taxon>Tracheophyta</taxon>
        <taxon>Spermatophyta</taxon>
        <taxon>Magnoliopsida</taxon>
        <taxon>eudicotyledons</taxon>
        <taxon>Gunneridae</taxon>
        <taxon>Pentapetalae</taxon>
        <taxon>asterids</taxon>
        <taxon>lamiids</taxon>
        <taxon>Gentianales</taxon>
        <taxon>Rubiaceae</taxon>
        <taxon>Ixoroideae</taxon>
        <taxon>Gardenieae complex</taxon>
        <taxon>Bertiereae - Coffeeae clade</taxon>
        <taxon>Coffeeae</taxon>
        <taxon>Coffea</taxon>
    </lineage>
</organism>
<feature type="compositionally biased region" description="Acidic residues" evidence="1">
    <location>
        <begin position="52"/>
        <end position="66"/>
    </location>
</feature>
<evidence type="ECO:0000256" key="1">
    <source>
        <dbReference type="SAM" id="MobiDB-lite"/>
    </source>
</evidence>
<proteinExistence type="predicted"/>
<gene>
    <name evidence="3" type="primary">LOC113688150</name>
</gene>
<dbReference type="Proteomes" id="UP001652660">
    <property type="component" value="Chromosome 5e"/>
</dbReference>
<protein>
    <submittedName>
        <fullName evidence="3">Uncharacterized protein</fullName>
    </submittedName>
</protein>
<dbReference type="AlphaFoldDB" id="A0A6P6S6W2"/>
<sequence>MLCSHPRAKASTSGPEALDKGKKSIQEDYTMHTSPDTEEELEFQSAEKGGNDEDDDADEIDAEGSEEDKHNAAQYEENDAITRTNIEVRELPELNEDVMDMENPIYTSSVVPNNISQGLQQRTTMTTTEQGSNSVFEECYKIVIEKLQYV</sequence>
<reference evidence="2" key="1">
    <citation type="journal article" date="2025" name="Foods">
        <title>Unveiling the Microbial Signatures of Arabica Coffee Cherries: Insights into Ripeness Specific Diversity, Functional Traits, and Implications for Quality and Safety.</title>
        <authorList>
            <consortium name="RefSeq"/>
            <person name="Tenea G.N."/>
            <person name="Cifuentes V."/>
            <person name="Reyes P."/>
            <person name="Cevallos-Vallejos M."/>
        </authorList>
    </citation>
    <scope>NUCLEOTIDE SEQUENCE [LARGE SCALE GENOMIC DNA]</scope>
</reference>
<reference evidence="3" key="2">
    <citation type="submission" date="2025-08" db="UniProtKB">
        <authorList>
            <consortium name="RefSeq"/>
        </authorList>
    </citation>
    <scope>IDENTIFICATION</scope>
    <source>
        <tissue evidence="3">Leaves</tissue>
    </source>
</reference>
<evidence type="ECO:0000313" key="3">
    <source>
        <dbReference type="RefSeq" id="XP_027061636.1"/>
    </source>
</evidence>
<keyword evidence="2" id="KW-1185">Reference proteome</keyword>